<dbReference type="GO" id="GO:0005886">
    <property type="term" value="C:plasma membrane"/>
    <property type="evidence" value="ECO:0007669"/>
    <property type="project" value="TreeGrafter"/>
</dbReference>
<feature type="transmembrane region" description="Helical" evidence="11">
    <location>
        <begin position="66"/>
        <end position="95"/>
    </location>
</feature>
<keyword evidence="13" id="KW-1185">Reference proteome</keyword>
<evidence type="ECO:0000256" key="2">
    <source>
        <dbReference type="ARBA" id="ARBA00022448"/>
    </source>
</evidence>
<evidence type="ECO:0000313" key="12">
    <source>
        <dbReference type="EMBL" id="KTD23376.1"/>
    </source>
</evidence>
<comment type="subcellular location">
    <subcellularLocation>
        <location evidence="1">Membrane</location>
        <topology evidence="1">Multi-pass membrane protein</topology>
    </subcellularLocation>
</comment>
<dbReference type="STRING" id="45067.Llan_0875"/>
<dbReference type="AlphaFoldDB" id="A0A0W0VT77"/>
<evidence type="ECO:0000256" key="5">
    <source>
        <dbReference type="ARBA" id="ARBA00022605"/>
    </source>
</evidence>
<evidence type="ECO:0000256" key="4">
    <source>
        <dbReference type="ARBA" id="ARBA00022519"/>
    </source>
</evidence>
<evidence type="ECO:0000256" key="1">
    <source>
        <dbReference type="ARBA" id="ARBA00004141"/>
    </source>
</evidence>
<keyword evidence="3" id="KW-1003">Cell membrane</keyword>
<dbReference type="RefSeq" id="WP_028373542.1">
    <property type="nucleotide sequence ID" value="NZ_CAAAJD010000013.1"/>
</dbReference>
<dbReference type="OrthoDB" id="5292355at2"/>
<feature type="transmembrane region" description="Helical" evidence="11">
    <location>
        <begin position="26"/>
        <end position="46"/>
    </location>
</feature>
<dbReference type="eggNOG" id="COG2981">
    <property type="taxonomic scope" value="Bacteria"/>
</dbReference>
<keyword evidence="10" id="KW-0198">Cysteine biosynthesis</keyword>
<dbReference type="Pfam" id="PF07264">
    <property type="entry name" value="EI24"/>
    <property type="match status" value="1"/>
</dbReference>
<keyword evidence="2" id="KW-0813">Transport</keyword>
<keyword evidence="7 11" id="KW-1133">Transmembrane helix</keyword>
<feature type="transmembrane region" description="Helical" evidence="11">
    <location>
        <begin position="135"/>
        <end position="154"/>
    </location>
</feature>
<feature type="transmembrane region" description="Helical" evidence="11">
    <location>
        <begin position="221"/>
        <end position="238"/>
    </location>
</feature>
<dbReference type="EMBL" id="LNYI01000015">
    <property type="protein sequence ID" value="KTD23376.1"/>
    <property type="molecule type" value="Genomic_DNA"/>
</dbReference>
<dbReference type="GO" id="GO:0009675">
    <property type="term" value="F:high-affinity sulfate:proton symporter activity"/>
    <property type="evidence" value="ECO:0007669"/>
    <property type="project" value="TreeGrafter"/>
</dbReference>
<keyword evidence="8" id="KW-0764">Sulfate transport</keyword>
<evidence type="ECO:0000256" key="6">
    <source>
        <dbReference type="ARBA" id="ARBA00022692"/>
    </source>
</evidence>
<reference evidence="12 13" key="1">
    <citation type="submission" date="2015-11" db="EMBL/GenBank/DDBJ databases">
        <title>Genomic analysis of 38 Legionella species identifies large and diverse effector repertoires.</title>
        <authorList>
            <person name="Burstein D."/>
            <person name="Amaro F."/>
            <person name="Zusman T."/>
            <person name="Lifshitz Z."/>
            <person name="Cohen O."/>
            <person name="Gilbert J.A."/>
            <person name="Pupko T."/>
            <person name="Shuman H.A."/>
            <person name="Segal G."/>
        </authorList>
    </citation>
    <scope>NUCLEOTIDE SEQUENCE [LARGE SCALE GENOMIC DNA]</scope>
    <source>
        <strain evidence="12 13">ATCC 49751</strain>
    </source>
</reference>
<evidence type="ECO:0000313" key="13">
    <source>
        <dbReference type="Proteomes" id="UP000054869"/>
    </source>
</evidence>
<organism evidence="12 13">
    <name type="scientific">Legionella lansingensis</name>
    <dbReference type="NCBI Taxonomy" id="45067"/>
    <lineage>
        <taxon>Bacteria</taxon>
        <taxon>Pseudomonadati</taxon>
        <taxon>Pseudomonadota</taxon>
        <taxon>Gammaproteobacteria</taxon>
        <taxon>Legionellales</taxon>
        <taxon>Legionellaceae</taxon>
        <taxon>Legionella</taxon>
    </lineage>
</organism>
<proteinExistence type="predicted"/>
<keyword evidence="5" id="KW-0028">Amino-acid biosynthesis</keyword>
<sequence>MRDFFTGIYYFFSGLRSLNKKGLRRFVVMPVIFNLFVYGAIAYLGYHYLSPWADYYISKLPHWLSFLSVVFTILFFLLFILFFLTTFSVLANLFAAPFNGLLAERAQKILQNASIPERGFGKAVIQSIKRQGQFIAYYVPRLLLMCFLFFLPPFHPMLPFLWFVFNAWILSIQYQDFVMDNNLIDFKTMRSMISNNKSLSLGFGFAASLLSFVPFMNLLVMPAAVIGATNMFYLKIYSKIRQNSKNRL</sequence>
<dbReference type="PATRIC" id="fig|45067.4.peg.908"/>
<dbReference type="InterPro" id="IPR050480">
    <property type="entry name" value="CysZ-like"/>
</dbReference>
<evidence type="ECO:0000256" key="9">
    <source>
        <dbReference type="ARBA" id="ARBA00023136"/>
    </source>
</evidence>
<keyword evidence="9 11" id="KW-0472">Membrane</keyword>
<protein>
    <submittedName>
        <fullName evidence="12">Putative sulfate transport protein CysZ</fullName>
    </submittedName>
</protein>
<comment type="caution">
    <text evidence="12">The sequence shown here is derived from an EMBL/GenBank/DDBJ whole genome shotgun (WGS) entry which is preliminary data.</text>
</comment>
<dbReference type="PANTHER" id="PTHR37468">
    <property type="entry name" value="SULFATE TRANSPORTER CYSZ"/>
    <property type="match status" value="1"/>
</dbReference>
<evidence type="ECO:0000256" key="3">
    <source>
        <dbReference type="ARBA" id="ARBA00022475"/>
    </source>
</evidence>
<gene>
    <name evidence="12" type="ORF">Llan_0875</name>
</gene>
<accession>A0A0W0VT77</accession>
<dbReference type="PANTHER" id="PTHR37468:SF1">
    <property type="entry name" value="SULFATE TRANSPORTER CYSZ"/>
    <property type="match status" value="1"/>
</dbReference>
<keyword evidence="6 11" id="KW-0812">Transmembrane</keyword>
<evidence type="ECO:0000256" key="8">
    <source>
        <dbReference type="ARBA" id="ARBA00023032"/>
    </source>
</evidence>
<evidence type="ECO:0000256" key="11">
    <source>
        <dbReference type="SAM" id="Phobius"/>
    </source>
</evidence>
<evidence type="ECO:0000256" key="10">
    <source>
        <dbReference type="ARBA" id="ARBA00023192"/>
    </source>
</evidence>
<name>A0A0W0VT77_9GAMM</name>
<dbReference type="NCBIfam" id="NF003433">
    <property type="entry name" value="PRK04949.1"/>
    <property type="match status" value="1"/>
</dbReference>
<dbReference type="Proteomes" id="UP000054869">
    <property type="component" value="Unassembled WGS sequence"/>
</dbReference>
<dbReference type="GO" id="GO:0019344">
    <property type="term" value="P:cysteine biosynthetic process"/>
    <property type="evidence" value="ECO:0007669"/>
    <property type="project" value="UniProtKB-KW"/>
</dbReference>
<evidence type="ECO:0000256" key="7">
    <source>
        <dbReference type="ARBA" id="ARBA00022989"/>
    </source>
</evidence>
<keyword evidence="4" id="KW-0997">Cell inner membrane</keyword>
<dbReference type="GO" id="GO:0000103">
    <property type="term" value="P:sulfate assimilation"/>
    <property type="evidence" value="ECO:0007669"/>
    <property type="project" value="TreeGrafter"/>
</dbReference>
<dbReference type="InterPro" id="IPR059112">
    <property type="entry name" value="CysZ/EI24"/>
</dbReference>